<protein>
    <submittedName>
        <fullName evidence="2">Uncharacterized protein</fullName>
    </submittedName>
</protein>
<feature type="compositionally biased region" description="Polar residues" evidence="1">
    <location>
        <begin position="65"/>
        <end position="79"/>
    </location>
</feature>
<feature type="compositionally biased region" description="Basic and acidic residues" evidence="1">
    <location>
        <begin position="44"/>
        <end position="63"/>
    </location>
</feature>
<gene>
    <name evidence="2" type="ORF">FSB_LOCUS52157</name>
</gene>
<proteinExistence type="predicted"/>
<organism evidence="2">
    <name type="scientific">Fagus sylvatica</name>
    <name type="common">Beechnut</name>
    <dbReference type="NCBI Taxonomy" id="28930"/>
    <lineage>
        <taxon>Eukaryota</taxon>
        <taxon>Viridiplantae</taxon>
        <taxon>Streptophyta</taxon>
        <taxon>Embryophyta</taxon>
        <taxon>Tracheophyta</taxon>
        <taxon>Spermatophyta</taxon>
        <taxon>Magnoliopsida</taxon>
        <taxon>eudicotyledons</taxon>
        <taxon>Gunneridae</taxon>
        <taxon>Pentapetalae</taxon>
        <taxon>rosids</taxon>
        <taxon>fabids</taxon>
        <taxon>Fagales</taxon>
        <taxon>Fagaceae</taxon>
        <taxon>Fagus</taxon>
    </lineage>
</organism>
<evidence type="ECO:0000256" key="1">
    <source>
        <dbReference type="SAM" id="MobiDB-lite"/>
    </source>
</evidence>
<sequence>MEEQLLGCREKLKEIGSLVFDKMKMIKEMQLKCQALRLASHGYEPEKPTTEGVEQCKIEDKKTMGGSQNQTNSASHNLSKQQYSNWVEEIFARLKSLPPPQSPYFNPLRQGSDPLYMKRLEKIDYMCYNGLCP</sequence>
<feature type="region of interest" description="Disordered" evidence="1">
    <location>
        <begin position="44"/>
        <end position="79"/>
    </location>
</feature>
<evidence type="ECO:0000313" key="2">
    <source>
        <dbReference type="EMBL" id="SPD24275.1"/>
    </source>
</evidence>
<dbReference type="EMBL" id="OIVN01005867">
    <property type="protein sequence ID" value="SPD24275.1"/>
    <property type="molecule type" value="Genomic_DNA"/>
</dbReference>
<name>A0A2N9IJ13_FAGSY</name>
<dbReference type="AlphaFoldDB" id="A0A2N9IJ13"/>
<reference evidence="2" key="1">
    <citation type="submission" date="2018-02" db="EMBL/GenBank/DDBJ databases">
        <authorList>
            <person name="Cohen D.B."/>
            <person name="Kent A.D."/>
        </authorList>
    </citation>
    <scope>NUCLEOTIDE SEQUENCE</scope>
</reference>
<accession>A0A2N9IJ13</accession>